<evidence type="ECO:0000313" key="3">
    <source>
        <dbReference type="EMBL" id="MFC6314089.1"/>
    </source>
</evidence>
<keyword evidence="4" id="KW-1185">Reference proteome</keyword>
<accession>A0ABW1UJJ8</accession>
<dbReference type="Gene3D" id="3.90.220.20">
    <property type="entry name" value="DNA methylase specificity domains"/>
    <property type="match status" value="1"/>
</dbReference>
<evidence type="ECO:0000256" key="1">
    <source>
        <dbReference type="ARBA" id="ARBA00022747"/>
    </source>
</evidence>
<sequence>MKKLTAMIELISGTPQFRITETSDEEAPLYQIYGQTELEADIVGLDSNRSEVKQVRTWDRLVTAKSGELVLSLISGQVACVQPRHAGFLLTQNYVKLQPIVSIDSNYLLYLLNEDPHILRQLQQGLQGSTILRYSLRQIKDLTLPSLPDTQQQKAIGDVYVSQLRLAALKRRVATSETKIILKKLRELNTNE</sequence>
<evidence type="ECO:0000256" key="2">
    <source>
        <dbReference type="ARBA" id="ARBA00023125"/>
    </source>
</evidence>
<protein>
    <submittedName>
        <fullName evidence="3">Restriction endonuclease subunit S</fullName>
    </submittedName>
</protein>
<organism evidence="3 4">
    <name type="scientific">Lapidilactobacillus achengensis</name>
    <dbReference type="NCBI Taxonomy" id="2486000"/>
    <lineage>
        <taxon>Bacteria</taxon>
        <taxon>Bacillati</taxon>
        <taxon>Bacillota</taxon>
        <taxon>Bacilli</taxon>
        <taxon>Lactobacillales</taxon>
        <taxon>Lactobacillaceae</taxon>
        <taxon>Lapidilactobacillus</taxon>
    </lineage>
</organism>
<dbReference type="RefSeq" id="WP_125598926.1">
    <property type="nucleotide sequence ID" value="NZ_JBHSSM010000004.1"/>
</dbReference>
<keyword evidence="1" id="KW-0680">Restriction system</keyword>
<keyword evidence="2" id="KW-0238">DNA-binding</keyword>
<name>A0ABW1UJJ8_9LACO</name>
<keyword evidence="3" id="KW-0378">Hydrolase</keyword>
<dbReference type="Proteomes" id="UP001596310">
    <property type="component" value="Unassembled WGS sequence"/>
</dbReference>
<gene>
    <name evidence="3" type="ORF">ACFQHW_00705</name>
</gene>
<reference evidence="4" key="1">
    <citation type="journal article" date="2019" name="Int. J. Syst. Evol. Microbiol.">
        <title>The Global Catalogue of Microorganisms (GCM) 10K type strain sequencing project: providing services to taxonomists for standard genome sequencing and annotation.</title>
        <authorList>
            <consortium name="The Broad Institute Genomics Platform"/>
            <consortium name="The Broad Institute Genome Sequencing Center for Infectious Disease"/>
            <person name="Wu L."/>
            <person name="Ma J."/>
        </authorList>
    </citation>
    <scope>NUCLEOTIDE SEQUENCE [LARGE SCALE GENOMIC DNA]</scope>
    <source>
        <strain evidence="4">CCM 8897</strain>
    </source>
</reference>
<dbReference type="SUPFAM" id="SSF116734">
    <property type="entry name" value="DNA methylase specificity domain"/>
    <property type="match status" value="1"/>
</dbReference>
<evidence type="ECO:0000313" key="4">
    <source>
        <dbReference type="Proteomes" id="UP001596310"/>
    </source>
</evidence>
<dbReference type="GO" id="GO:0004519">
    <property type="term" value="F:endonuclease activity"/>
    <property type="evidence" value="ECO:0007669"/>
    <property type="project" value="UniProtKB-KW"/>
</dbReference>
<dbReference type="InterPro" id="IPR044946">
    <property type="entry name" value="Restrct_endonuc_typeI_TRD_sf"/>
</dbReference>
<dbReference type="EMBL" id="JBHSSM010000004">
    <property type="protein sequence ID" value="MFC6314089.1"/>
    <property type="molecule type" value="Genomic_DNA"/>
</dbReference>
<keyword evidence="3" id="KW-0255">Endonuclease</keyword>
<keyword evidence="3" id="KW-0540">Nuclease</keyword>
<proteinExistence type="predicted"/>
<comment type="caution">
    <text evidence="3">The sequence shown here is derived from an EMBL/GenBank/DDBJ whole genome shotgun (WGS) entry which is preliminary data.</text>
</comment>